<dbReference type="Gene3D" id="1.10.510.10">
    <property type="entry name" value="Transferase(Phosphotransferase) domain 1"/>
    <property type="match status" value="1"/>
</dbReference>
<sequence>MQQFTELQASKIMAQIVSAVTHMHAKGIVHRDLKPENILFENEDPTSTLRLIDFGFARLLPNSVEQLSTPCFTLHYAAPEVLEIEDELPQYNQQCDLWSLGVILFTMLSGNVPFHAKNKTESASEIIARIRLADYQFGPEFDSVSETAKDLVKGLLTVDPKKRLSLIQLANHPWLTQRENTTRELQTPTILPSSADESFNETYSAFLTANRDGFQLMDVDTAPLLVKRRGLKRRLEDPTTKDGRKVSGLVLEASKLATVPEGSEPEGGNSQRPTSLKLQGQTPGSAAFTEFRDTRPPYLKYSRDVDAESDAQ</sequence>
<evidence type="ECO:0000256" key="2">
    <source>
        <dbReference type="ARBA" id="ARBA00022527"/>
    </source>
</evidence>
<evidence type="ECO:0000256" key="6">
    <source>
        <dbReference type="ARBA" id="ARBA00022840"/>
    </source>
</evidence>
<evidence type="ECO:0000256" key="3">
    <source>
        <dbReference type="ARBA" id="ARBA00022679"/>
    </source>
</evidence>
<dbReference type="GO" id="GO:0005524">
    <property type="term" value="F:ATP binding"/>
    <property type="evidence" value="ECO:0007669"/>
    <property type="project" value="UniProtKB-KW"/>
</dbReference>
<organism evidence="9 10">
    <name type="scientific">Acrobeloides nanus</name>
    <dbReference type="NCBI Taxonomy" id="290746"/>
    <lineage>
        <taxon>Eukaryota</taxon>
        <taxon>Metazoa</taxon>
        <taxon>Ecdysozoa</taxon>
        <taxon>Nematoda</taxon>
        <taxon>Chromadorea</taxon>
        <taxon>Rhabditida</taxon>
        <taxon>Tylenchina</taxon>
        <taxon>Cephalobomorpha</taxon>
        <taxon>Cephaloboidea</taxon>
        <taxon>Cephalobidae</taxon>
        <taxon>Acrobeloides</taxon>
    </lineage>
</organism>
<dbReference type="PROSITE" id="PS50011">
    <property type="entry name" value="PROTEIN_KINASE_DOM"/>
    <property type="match status" value="1"/>
</dbReference>
<evidence type="ECO:0000256" key="4">
    <source>
        <dbReference type="ARBA" id="ARBA00022741"/>
    </source>
</evidence>
<keyword evidence="6" id="KW-0067">ATP-binding</keyword>
<name>A0A914ENE7_9BILA</name>
<evidence type="ECO:0000313" key="9">
    <source>
        <dbReference type="Proteomes" id="UP000887540"/>
    </source>
</evidence>
<evidence type="ECO:0000256" key="1">
    <source>
        <dbReference type="ARBA" id="ARBA00006692"/>
    </source>
</evidence>
<feature type="compositionally biased region" description="Basic and acidic residues" evidence="7">
    <location>
        <begin position="290"/>
        <end position="306"/>
    </location>
</feature>
<dbReference type="PANTHER" id="PTHR24349">
    <property type="entry name" value="SERINE/THREONINE-PROTEIN KINASE"/>
    <property type="match status" value="1"/>
</dbReference>
<dbReference type="FunFam" id="1.10.510.10:FF:000157">
    <property type="entry name" value="Ribosomal protein S6 kinase"/>
    <property type="match status" value="1"/>
</dbReference>
<keyword evidence="4" id="KW-0547">Nucleotide-binding</keyword>
<dbReference type="PROSITE" id="PS00108">
    <property type="entry name" value="PROTEIN_KINASE_ST"/>
    <property type="match status" value="1"/>
</dbReference>
<dbReference type="SUPFAM" id="SSF56112">
    <property type="entry name" value="Protein kinase-like (PK-like)"/>
    <property type="match status" value="1"/>
</dbReference>
<evidence type="ECO:0000256" key="5">
    <source>
        <dbReference type="ARBA" id="ARBA00022777"/>
    </source>
</evidence>
<dbReference type="SMART" id="SM00220">
    <property type="entry name" value="S_TKc"/>
    <property type="match status" value="1"/>
</dbReference>
<feature type="compositionally biased region" description="Basic and acidic residues" evidence="7">
    <location>
        <begin position="236"/>
        <end position="245"/>
    </location>
</feature>
<feature type="domain" description="Protein kinase" evidence="8">
    <location>
        <begin position="1"/>
        <end position="175"/>
    </location>
</feature>
<dbReference type="InterPro" id="IPR011009">
    <property type="entry name" value="Kinase-like_dom_sf"/>
</dbReference>
<keyword evidence="3" id="KW-0808">Transferase</keyword>
<dbReference type="AlphaFoldDB" id="A0A914ENE7"/>
<dbReference type="WBParaSite" id="ACRNAN_scaffold8964.g23516.t1">
    <property type="protein sequence ID" value="ACRNAN_scaffold8964.g23516.t1"/>
    <property type="gene ID" value="ACRNAN_scaffold8964.g23516"/>
</dbReference>
<accession>A0A914ENE7</accession>
<evidence type="ECO:0000256" key="7">
    <source>
        <dbReference type="SAM" id="MobiDB-lite"/>
    </source>
</evidence>
<feature type="region of interest" description="Disordered" evidence="7">
    <location>
        <begin position="236"/>
        <end position="312"/>
    </location>
</feature>
<proteinExistence type="inferred from homology"/>
<protein>
    <submittedName>
        <fullName evidence="10">Protein kinase domain-containing protein</fullName>
    </submittedName>
</protein>
<evidence type="ECO:0000259" key="8">
    <source>
        <dbReference type="PROSITE" id="PS50011"/>
    </source>
</evidence>
<dbReference type="InterPro" id="IPR050205">
    <property type="entry name" value="CDPK_Ser/Thr_kinases"/>
</dbReference>
<dbReference type="InterPro" id="IPR008271">
    <property type="entry name" value="Ser/Thr_kinase_AS"/>
</dbReference>
<comment type="similarity">
    <text evidence="1">Belongs to the protein kinase superfamily. CAMK Ser/Thr protein kinase family.</text>
</comment>
<dbReference type="Proteomes" id="UP000887540">
    <property type="component" value="Unplaced"/>
</dbReference>
<keyword evidence="9" id="KW-1185">Reference proteome</keyword>
<dbReference type="InterPro" id="IPR000719">
    <property type="entry name" value="Prot_kinase_dom"/>
</dbReference>
<keyword evidence="2" id="KW-0723">Serine/threonine-protein kinase</keyword>
<feature type="compositionally biased region" description="Polar residues" evidence="7">
    <location>
        <begin position="268"/>
        <end position="284"/>
    </location>
</feature>
<reference evidence="10" key="1">
    <citation type="submission" date="2022-11" db="UniProtKB">
        <authorList>
            <consortium name="WormBaseParasite"/>
        </authorList>
    </citation>
    <scope>IDENTIFICATION</scope>
</reference>
<dbReference type="Pfam" id="PF00069">
    <property type="entry name" value="Pkinase"/>
    <property type="match status" value="1"/>
</dbReference>
<keyword evidence="5" id="KW-0418">Kinase</keyword>
<dbReference type="GO" id="GO:0004674">
    <property type="term" value="F:protein serine/threonine kinase activity"/>
    <property type="evidence" value="ECO:0007669"/>
    <property type="project" value="UniProtKB-KW"/>
</dbReference>
<evidence type="ECO:0000313" key="10">
    <source>
        <dbReference type="WBParaSite" id="ACRNAN_scaffold8964.g23516.t1"/>
    </source>
</evidence>